<organism evidence="1 2">
    <name type="scientific">Scutellospora calospora</name>
    <dbReference type="NCBI Taxonomy" id="85575"/>
    <lineage>
        <taxon>Eukaryota</taxon>
        <taxon>Fungi</taxon>
        <taxon>Fungi incertae sedis</taxon>
        <taxon>Mucoromycota</taxon>
        <taxon>Glomeromycotina</taxon>
        <taxon>Glomeromycetes</taxon>
        <taxon>Diversisporales</taxon>
        <taxon>Gigasporaceae</taxon>
        <taxon>Scutellospora</taxon>
    </lineage>
</organism>
<name>A0ACA9MYX1_9GLOM</name>
<comment type="caution">
    <text evidence="1">The sequence shown here is derived from an EMBL/GenBank/DDBJ whole genome shotgun (WGS) entry which is preliminary data.</text>
</comment>
<accession>A0ACA9MYX1</accession>
<gene>
    <name evidence="1" type="ORF">SCALOS_LOCUS7665</name>
</gene>
<feature type="non-terminal residue" evidence="1">
    <location>
        <position position="1"/>
    </location>
</feature>
<evidence type="ECO:0000313" key="1">
    <source>
        <dbReference type="EMBL" id="CAG8621647.1"/>
    </source>
</evidence>
<reference evidence="1" key="1">
    <citation type="submission" date="2021-06" db="EMBL/GenBank/DDBJ databases">
        <authorList>
            <person name="Kallberg Y."/>
            <person name="Tangrot J."/>
            <person name="Rosling A."/>
        </authorList>
    </citation>
    <scope>NUCLEOTIDE SEQUENCE</scope>
    <source>
        <strain evidence="1">AU212A</strain>
    </source>
</reference>
<proteinExistence type="predicted"/>
<evidence type="ECO:0000313" key="2">
    <source>
        <dbReference type="Proteomes" id="UP000789860"/>
    </source>
</evidence>
<dbReference type="Proteomes" id="UP000789860">
    <property type="component" value="Unassembled WGS sequence"/>
</dbReference>
<keyword evidence="2" id="KW-1185">Reference proteome</keyword>
<protein>
    <submittedName>
        <fullName evidence="1">6573_t:CDS:1</fullName>
    </submittedName>
</protein>
<sequence>GCEGVVLLYLISSRPTFERVYRFYDQVLRVHDTEDVPIILVGNKSDKTREREISKEDMNMARRLKCEFIETSARTGINVDRVFYNVTRIIMQSKESEMDTQEWETTKTKKVQNCLIT</sequence>
<dbReference type="EMBL" id="CAJVPM010017790">
    <property type="protein sequence ID" value="CAG8621647.1"/>
    <property type="molecule type" value="Genomic_DNA"/>
</dbReference>